<keyword evidence="2" id="KW-0597">Phosphoprotein</keyword>
<dbReference type="Proteomes" id="UP000014500">
    <property type="component" value="Unassembled WGS sequence"/>
</dbReference>
<dbReference type="GO" id="GO:0003924">
    <property type="term" value="F:GTPase activity"/>
    <property type="evidence" value="ECO:0007669"/>
    <property type="project" value="InterPro"/>
</dbReference>
<dbReference type="EnsemblMetazoa" id="SMAR007644-RA">
    <property type="protein sequence ID" value="SMAR007644-PA"/>
    <property type="gene ID" value="SMAR007644"/>
</dbReference>
<evidence type="ECO:0000256" key="1">
    <source>
        <dbReference type="ARBA" id="ARBA00008846"/>
    </source>
</evidence>
<dbReference type="eggNOG" id="KOG0395">
    <property type="taxonomic scope" value="Eukaryota"/>
</dbReference>
<dbReference type="PROSITE" id="PS51421">
    <property type="entry name" value="RAS"/>
    <property type="match status" value="1"/>
</dbReference>
<sequence>MTHGKSEKKLWHSPEFDLKLPGRRDDLLATYFGEAIDLNTSPPFINSSPLRTSSLKRQDARKNNHLPTADEEFLLPSNFRPRVATMPSPRRCTYSPASHAEMSEYRGRSMSFVAKSPRAASETRRSVRRQPSNASAASWSSGYGSRDRTWNKISQTTALSRARSDSSSSLGATRYSVAVVGSQGVGKTSLVNQFISTEKSSLDHDDYTDVRIQDKCLQITLNGEMSDLIFHDQPAAKIPPEIMIREKDVDAYLVLFSITDRVSFCRAKSILAFLHQCDFIKDKAVILVGNKTDLERGRVVQTEGRCKYREGKSVAISYECKFIETSDWMTHNVDELLVGLLSQIRLKLQRYDRQEKKQQRALRYKGSKTSLSRSRSVVRDLLKKLNYSKSKSCDNLHVL</sequence>
<organism evidence="4 5">
    <name type="scientific">Strigamia maritima</name>
    <name type="common">European centipede</name>
    <name type="synonym">Geophilus maritimus</name>
    <dbReference type="NCBI Taxonomy" id="126957"/>
    <lineage>
        <taxon>Eukaryota</taxon>
        <taxon>Metazoa</taxon>
        <taxon>Ecdysozoa</taxon>
        <taxon>Arthropoda</taxon>
        <taxon>Myriapoda</taxon>
        <taxon>Chilopoda</taxon>
        <taxon>Pleurostigmophora</taxon>
        <taxon>Geophilomorpha</taxon>
        <taxon>Linotaeniidae</taxon>
        <taxon>Strigamia</taxon>
    </lineage>
</organism>
<dbReference type="InterPro" id="IPR027417">
    <property type="entry name" value="P-loop_NTPase"/>
</dbReference>
<comment type="similarity">
    <text evidence="1">Belongs to the small GTPase superfamily. RGK family.</text>
</comment>
<dbReference type="PANTHER" id="PTHR45775:SF6">
    <property type="entry name" value="RAD, GEM_KIR FAMILY MEMBER 2, ISOFORM C"/>
    <property type="match status" value="1"/>
</dbReference>
<feature type="region of interest" description="Disordered" evidence="3">
    <location>
        <begin position="114"/>
        <end position="146"/>
    </location>
</feature>
<reference evidence="4" key="2">
    <citation type="submission" date="2015-02" db="UniProtKB">
        <authorList>
            <consortium name="EnsemblMetazoa"/>
        </authorList>
    </citation>
    <scope>IDENTIFICATION</scope>
</reference>
<protein>
    <submittedName>
        <fullName evidence="4">Uncharacterized protein</fullName>
    </submittedName>
</protein>
<dbReference type="SMART" id="SM00173">
    <property type="entry name" value="RAS"/>
    <property type="match status" value="1"/>
</dbReference>
<dbReference type="GO" id="GO:0005525">
    <property type="term" value="F:GTP binding"/>
    <property type="evidence" value="ECO:0007669"/>
    <property type="project" value="InterPro"/>
</dbReference>
<dbReference type="PANTHER" id="PTHR45775">
    <property type="entry name" value="RAD, GEM/KIR FAMILY MEMBER 2, ISOFORM C"/>
    <property type="match status" value="1"/>
</dbReference>
<dbReference type="OMA" id="FEVDFHE"/>
<dbReference type="GO" id="GO:0005886">
    <property type="term" value="C:plasma membrane"/>
    <property type="evidence" value="ECO:0007669"/>
    <property type="project" value="TreeGrafter"/>
</dbReference>
<keyword evidence="5" id="KW-1185">Reference proteome</keyword>
<dbReference type="STRING" id="126957.T1J265"/>
<accession>T1J265</accession>
<name>T1J265_STRMM</name>
<evidence type="ECO:0000256" key="2">
    <source>
        <dbReference type="ARBA" id="ARBA00022553"/>
    </source>
</evidence>
<evidence type="ECO:0000313" key="5">
    <source>
        <dbReference type="Proteomes" id="UP000014500"/>
    </source>
</evidence>
<dbReference type="PROSITE" id="PS51419">
    <property type="entry name" value="RAB"/>
    <property type="match status" value="1"/>
</dbReference>
<reference evidence="5" key="1">
    <citation type="submission" date="2011-05" db="EMBL/GenBank/DDBJ databases">
        <authorList>
            <person name="Richards S.R."/>
            <person name="Qu J."/>
            <person name="Jiang H."/>
            <person name="Jhangiani S.N."/>
            <person name="Agravi P."/>
            <person name="Goodspeed R."/>
            <person name="Gross S."/>
            <person name="Mandapat C."/>
            <person name="Jackson L."/>
            <person name="Mathew T."/>
            <person name="Pu L."/>
            <person name="Thornton R."/>
            <person name="Saada N."/>
            <person name="Wilczek-Boney K.B."/>
            <person name="Lee S."/>
            <person name="Kovar C."/>
            <person name="Wu Y."/>
            <person name="Scherer S.E."/>
            <person name="Worley K.C."/>
            <person name="Muzny D.M."/>
            <person name="Gibbs R."/>
        </authorList>
    </citation>
    <scope>NUCLEOTIDE SEQUENCE</scope>
    <source>
        <strain evidence="5">Brora</strain>
    </source>
</reference>
<dbReference type="AlphaFoldDB" id="T1J265"/>
<dbReference type="SMART" id="SM00175">
    <property type="entry name" value="RAB"/>
    <property type="match status" value="1"/>
</dbReference>
<dbReference type="PhylomeDB" id="T1J265"/>
<proteinExistence type="inferred from homology"/>
<dbReference type="SUPFAM" id="SSF52540">
    <property type="entry name" value="P-loop containing nucleoside triphosphate hydrolases"/>
    <property type="match status" value="1"/>
</dbReference>
<dbReference type="Gene3D" id="3.40.50.300">
    <property type="entry name" value="P-loop containing nucleotide triphosphate hydrolases"/>
    <property type="match status" value="1"/>
</dbReference>
<dbReference type="EMBL" id="JH431796">
    <property type="status" value="NOT_ANNOTATED_CDS"/>
    <property type="molecule type" value="Genomic_DNA"/>
</dbReference>
<dbReference type="InterPro" id="IPR001806">
    <property type="entry name" value="Small_GTPase"/>
</dbReference>
<feature type="compositionally biased region" description="Low complexity" evidence="3">
    <location>
        <begin position="132"/>
        <end position="141"/>
    </location>
</feature>
<dbReference type="Pfam" id="PF00071">
    <property type="entry name" value="Ras"/>
    <property type="match status" value="1"/>
</dbReference>
<evidence type="ECO:0000313" key="4">
    <source>
        <dbReference type="EnsemblMetazoa" id="SMAR007644-PA"/>
    </source>
</evidence>
<dbReference type="GO" id="GO:0005246">
    <property type="term" value="F:calcium channel regulator activity"/>
    <property type="evidence" value="ECO:0007669"/>
    <property type="project" value="TreeGrafter"/>
</dbReference>
<dbReference type="PRINTS" id="PR00449">
    <property type="entry name" value="RASTRNSFRMNG"/>
</dbReference>
<evidence type="ECO:0000256" key="3">
    <source>
        <dbReference type="SAM" id="MobiDB-lite"/>
    </source>
</evidence>
<dbReference type="InterPro" id="IPR051641">
    <property type="entry name" value="RGK_GTP-binding_reg"/>
</dbReference>
<dbReference type="HOGENOM" id="CLU_041217_3_3_1"/>